<feature type="region of interest" description="Disordered" evidence="1">
    <location>
        <begin position="1524"/>
        <end position="1550"/>
    </location>
</feature>
<feature type="region of interest" description="Disordered" evidence="1">
    <location>
        <begin position="1770"/>
        <end position="1789"/>
    </location>
</feature>
<sequence>MHVNRPARSAGAGEGEARRPIGYWAEFNNWWRTRLSEDGCRPSQAELAQWFEANAPICWRPDEMPSLQEVRTHAKCLRSTEQVRNYFRKYRAARKASSASVRVSGSDSESDGAAPSESLSMSLSALRSRLTVTGGAGQPVDLSITSQPSRAAVTTGADPRGLLPYVFGSGGGAGILFTGASGALAGLAALQAAAGSSAAAAAAAAAVMPGAGSHAGDGGAAGGSSPPRVCKPSASTCTAPLPLPGQQQPQQLLQQQNGSGRFVVSGSSMSALRHGGPATSAAAATAACRSNGGPLPPVAAAASGPVVSFSSGGLPQYSTHGAGPARSIGGGIVLRLPALQRTASTGGGGGSTSKPRGSTPTKHSTPAPPAPAAKRQATARAACSSGQTSSVHLGEYGGAYAAPYVCVPSVSGASSLATSRQTAAPGTGAAAAAAAACFPATVTSGIRDSKNLMTGYAAAGYHVGDNSSDGGAGGGGGVYLPIAAASSCPHNLQHHFQPYINSNTVPHALGLSMAGAYSSHPFPISMAIPTDVATAAAAAGPAMAATAAVGASVAAAVDAAGAMTSAPAPGGLSAPGGPGPVLEQIACDAAALSPTRAFFHEWHQSDVDDLLVDLPTDADGGGGAAAGDLITPSGGAEATSAAVMAAAAEGLTLSNAVPSAATGGGTAGTVQLAIRAPTASPAINVANITADGGGSGGGAAAAVVPHCLKEEGAVGCRRAVVDSKEDPSLAVYGGVDTSGAAGSSLPLPPPLLQPAAFSTDPSANIEHPPAPCLPISLMLFPQQPSYSSVSQLDQQQLCSKVQQPKSPPSPQHSLPPPPPAKSQHSHLSQQQQQQLLQQAPNRASAHQSTAACPDAAIRWWPDPGSDVGSGLPPIRTKLPEGLTSPKKPNNNKGADPLNQQPNDGGVESVDAAAAAAGAAALPGPVAATGAGVGASVYEGGGLSPASAHELFAILELPHLQIPSLVAKAGRRRDVRAELPPRRCRAPSLPDAAAATVAMSHAPSTGAATGPYQPPLCSPYPYANTNAHYPPYGYCPPPSYGLPPHHPYYYHQMAPPPSGGGYDMYGWLPYHLMPHAMPYPGAPYHGYPVAMGSMMPPPPLAPGSAAAECPSSAVGAMGGSHLEASSVQIRSSRQGPAASSGGGGIGSFLPPTGAEPLMPGRYVWQATTGGGGGLSKIRRTTSGHVAAEGGECNNGGGGGGGGGGAAAANDTMSTMHSRVVPATSAARTQTAAQVSYCSNVHQCYSQSIGAVRTQVTALTGADVVTGGGGGGGGIEVEECVESRGAAVGGNIATAAALGGGCSPEPVGRHGHGAATAKQHLMPPPPPRQPKSEKGGMLLPAHMVLEKQQHPVGDQISALAVAAPSTSGLSLALSLPLKPPPPPDLADYPAPTGPVETDATGLSQGPRNLATAVAAAVYDSNVSPSLGPLPLQPPISAAAVGAGAAVSLGPGDARDAATAAADSDAVLQPSAVLQQQGQAQNPGVGKEKDCEFANVAAAVTAVTASTGRGVGTLHDAVKHVSTAAGLPALQPQPPQPQAAVPAVDEPAGAGTAREDAVDAAAMGGGGGGVYVCDDSDLLDLSSLTAGLFSPPCSEARRAPGSSRAPGSRSAAGAPSTATASGAAAIGGAPSLDATPKTAAGTSLNFAFTPVSAYTTSRSHAFAAPPRACATAVPPPTTASAATAGGPAATAAAVAAASGGHQLDPASHQKCPTSARSTDIFRALATPRTLCGSPLNCSILASWLTSPASMTSLDACTRPLNMLLGALDGDDADDSTRHDDAHELQSSEVRRQLLGLEAAEEREAHERGGGEGRGLRHGVTASNGNGGAVVTTAEGTAAAATAAAARFALGGSGASGEQGDSGGSSARPHQLKDGHVRAGDIEGGVLCMSTSVGGDDPSGGAASAAAIAAAGDGDGDVAIVNRAVRAAEAAAAPQAPDLTAHIRITYVPVRQPGTAGAAATVAVPTNAGLCTAMNLKEERPLKMGQEFDAVVKGFCDVRDPVWYQSRHHQLVERRGLVEAHGNEDADALCCGPDAAAAVAIAVASSVDLGILTEEENTHAERAISAAY</sequence>
<dbReference type="KEGG" id="vcn:VOLCADRAFT_97524"/>
<feature type="compositionally biased region" description="Polar residues" evidence="1">
    <location>
        <begin position="789"/>
        <end position="798"/>
    </location>
</feature>
<feature type="region of interest" description="Disordered" evidence="1">
    <location>
        <begin position="1797"/>
        <end position="1820"/>
    </location>
</feature>
<reference evidence="2 3" key="1">
    <citation type="journal article" date="2010" name="Science">
        <title>Genomic analysis of organismal complexity in the multicellular green alga Volvox carteri.</title>
        <authorList>
            <person name="Prochnik S.E."/>
            <person name="Umen J."/>
            <person name="Nedelcu A.M."/>
            <person name="Hallmann A."/>
            <person name="Miller S.M."/>
            <person name="Nishii I."/>
            <person name="Ferris P."/>
            <person name="Kuo A."/>
            <person name="Mitros T."/>
            <person name="Fritz-Laylin L.K."/>
            <person name="Hellsten U."/>
            <person name="Chapman J."/>
            <person name="Simakov O."/>
            <person name="Rensing S.A."/>
            <person name="Terry A."/>
            <person name="Pangilinan J."/>
            <person name="Kapitonov V."/>
            <person name="Jurka J."/>
            <person name="Salamov A."/>
            <person name="Shapiro H."/>
            <person name="Schmutz J."/>
            <person name="Grimwood J."/>
            <person name="Lindquist E."/>
            <person name="Lucas S."/>
            <person name="Grigoriev I.V."/>
            <person name="Schmitt R."/>
            <person name="Kirk D."/>
            <person name="Rokhsar D.S."/>
        </authorList>
    </citation>
    <scope>NUCLEOTIDE SEQUENCE [LARGE SCALE GENOMIC DNA]</scope>
    <source>
        <strain evidence="3">f. Nagariensis / Eve</strain>
    </source>
</reference>
<feature type="compositionally biased region" description="Gly residues" evidence="1">
    <location>
        <begin position="213"/>
        <end position="222"/>
    </location>
</feature>
<feature type="compositionally biased region" description="Pro residues" evidence="1">
    <location>
        <begin position="805"/>
        <end position="820"/>
    </location>
</feature>
<feature type="region of interest" description="Disordered" evidence="1">
    <location>
        <begin position="98"/>
        <end position="117"/>
    </location>
</feature>
<keyword evidence="3" id="KW-1185">Reference proteome</keyword>
<evidence type="ECO:0000313" key="3">
    <source>
        <dbReference type="Proteomes" id="UP000001058"/>
    </source>
</evidence>
<dbReference type="InParanoid" id="D8UCY6"/>
<feature type="compositionally biased region" description="Basic and acidic residues" evidence="1">
    <location>
        <begin position="1797"/>
        <end position="1811"/>
    </location>
</feature>
<feature type="region of interest" description="Disordered" evidence="1">
    <location>
        <begin position="1848"/>
        <end position="1868"/>
    </location>
</feature>
<feature type="region of interest" description="Disordered" evidence="1">
    <location>
        <begin position="1124"/>
        <end position="1150"/>
    </location>
</feature>
<accession>D8UCY6</accession>
<dbReference type="STRING" id="3068.D8UCY6"/>
<feature type="region of interest" description="Disordered" evidence="1">
    <location>
        <begin position="1304"/>
        <end position="1333"/>
    </location>
</feature>
<evidence type="ECO:0000256" key="1">
    <source>
        <dbReference type="SAM" id="MobiDB-lite"/>
    </source>
</evidence>
<feature type="region of interest" description="Disordered" evidence="1">
    <location>
        <begin position="211"/>
        <end position="259"/>
    </location>
</feature>
<feature type="compositionally biased region" description="Polar residues" evidence="1">
    <location>
        <begin position="839"/>
        <end position="850"/>
    </location>
</feature>
<feature type="compositionally biased region" description="Low complexity" evidence="1">
    <location>
        <begin position="244"/>
        <end position="256"/>
    </location>
</feature>
<protein>
    <submittedName>
        <fullName evidence="2">Uncharacterized protein</fullName>
    </submittedName>
</protein>
<organism evidence="3">
    <name type="scientific">Volvox carteri f. nagariensis</name>
    <dbReference type="NCBI Taxonomy" id="3068"/>
    <lineage>
        <taxon>Eukaryota</taxon>
        <taxon>Viridiplantae</taxon>
        <taxon>Chlorophyta</taxon>
        <taxon>core chlorophytes</taxon>
        <taxon>Chlorophyceae</taxon>
        <taxon>CS clade</taxon>
        <taxon>Chlamydomonadales</taxon>
        <taxon>Volvocaceae</taxon>
        <taxon>Volvox</taxon>
    </lineage>
</organism>
<feature type="compositionally biased region" description="Low complexity" evidence="1">
    <location>
        <begin position="1129"/>
        <end position="1138"/>
    </location>
</feature>
<feature type="compositionally biased region" description="Polar residues" evidence="1">
    <location>
        <begin position="886"/>
        <end position="902"/>
    </location>
</feature>
<feature type="compositionally biased region" description="Low complexity" evidence="1">
    <location>
        <begin position="1596"/>
        <end position="1613"/>
    </location>
</feature>
<dbReference type="GeneID" id="9619789"/>
<feature type="compositionally biased region" description="Low complexity" evidence="1">
    <location>
        <begin position="821"/>
        <end position="838"/>
    </location>
</feature>
<feature type="compositionally biased region" description="Low complexity" evidence="1">
    <location>
        <begin position="372"/>
        <end position="382"/>
    </location>
</feature>
<evidence type="ECO:0000313" key="2">
    <source>
        <dbReference type="EMBL" id="EFJ42471.1"/>
    </source>
</evidence>
<feature type="region of interest" description="Disordered" evidence="1">
    <location>
        <begin position="341"/>
        <end position="383"/>
    </location>
</feature>
<dbReference type="OrthoDB" id="553216at2759"/>
<proteinExistence type="predicted"/>
<feature type="compositionally biased region" description="Low complexity" evidence="1">
    <location>
        <begin position="98"/>
        <end position="107"/>
    </location>
</feature>
<dbReference type="Proteomes" id="UP000001058">
    <property type="component" value="Unassembled WGS sequence"/>
</dbReference>
<feature type="compositionally biased region" description="Low complexity" evidence="1">
    <location>
        <begin position="352"/>
        <end position="365"/>
    </location>
</feature>
<dbReference type="RefSeq" id="XP_002956534.1">
    <property type="nucleotide sequence ID" value="XM_002956488.1"/>
</dbReference>
<gene>
    <name evidence="2" type="ORF">VOLCADRAFT_97524</name>
</gene>
<feature type="region of interest" description="Disordered" evidence="1">
    <location>
        <begin position="1587"/>
        <end position="1613"/>
    </location>
</feature>
<feature type="region of interest" description="Disordered" evidence="1">
    <location>
        <begin position="789"/>
        <end position="905"/>
    </location>
</feature>
<feature type="region of interest" description="Disordered" evidence="1">
    <location>
        <begin position="744"/>
        <end position="765"/>
    </location>
</feature>
<dbReference type="EMBL" id="GL378382">
    <property type="protein sequence ID" value="EFJ42471.1"/>
    <property type="molecule type" value="Genomic_DNA"/>
</dbReference>
<feature type="compositionally biased region" description="Basic and acidic residues" evidence="1">
    <location>
        <begin position="1771"/>
        <end position="1788"/>
    </location>
</feature>
<feature type="compositionally biased region" description="Gly residues" evidence="1">
    <location>
        <begin position="1848"/>
        <end position="1859"/>
    </location>
</feature>
<name>D8UCY6_VOLCA</name>